<dbReference type="InterPro" id="IPR001516">
    <property type="entry name" value="Proton_antipo_N"/>
</dbReference>
<dbReference type="GO" id="GO:0016020">
    <property type="term" value="C:membrane"/>
    <property type="evidence" value="ECO:0007669"/>
    <property type="project" value="UniProtKB-SubCell"/>
</dbReference>
<feature type="transmembrane region" description="Helical" evidence="6">
    <location>
        <begin position="239"/>
        <end position="257"/>
    </location>
</feature>
<feature type="transmembrane region" description="Helical" evidence="6">
    <location>
        <begin position="201"/>
        <end position="218"/>
    </location>
</feature>
<dbReference type="AlphaFoldDB" id="A0A239HLC4"/>
<feature type="transmembrane region" description="Helical" evidence="6">
    <location>
        <begin position="295"/>
        <end position="321"/>
    </location>
</feature>
<gene>
    <name evidence="9" type="ORF">SAMN05421640_1383</name>
</gene>
<evidence type="ECO:0000256" key="4">
    <source>
        <dbReference type="ARBA" id="ARBA00023136"/>
    </source>
</evidence>
<dbReference type="Pfam" id="PF00361">
    <property type="entry name" value="Proton_antipo_M"/>
    <property type="match status" value="1"/>
</dbReference>
<evidence type="ECO:0000256" key="3">
    <source>
        <dbReference type="ARBA" id="ARBA00022989"/>
    </source>
</evidence>
<dbReference type="InterPro" id="IPR001750">
    <property type="entry name" value="ND/Mrp_TM"/>
</dbReference>
<feature type="domain" description="NADH-Ubiquinone oxidoreductase (complex I) chain 5 N-terminal" evidence="8">
    <location>
        <begin position="76"/>
        <end position="118"/>
    </location>
</feature>
<feature type="transmembrane region" description="Helical" evidence="6">
    <location>
        <begin position="537"/>
        <end position="554"/>
    </location>
</feature>
<feature type="domain" description="NADH:quinone oxidoreductase/Mrp antiporter transmembrane" evidence="7">
    <location>
        <begin position="134"/>
        <end position="408"/>
    </location>
</feature>
<name>A0A239HLC4_EKHLU</name>
<dbReference type="GO" id="GO:0015990">
    <property type="term" value="P:electron transport coupled proton transport"/>
    <property type="evidence" value="ECO:0007669"/>
    <property type="project" value="TreeGrafter"/>
</dbReference>
<feature type="transmembrane region" description="Helical" evidence="6">
    <location>
        <begin position="628"/>
        <end position="644"/>
    </location>
</feature>
<comment type="subcellular location">
    <subcellularLocation>
        <location evidence="1">Endomembrane system</location>
        <topology evidence="1">Multi-pass membrane protein</topology>
    </subcellularLocation>
    <subcellularLocation>
        <location evidence="5">Membrane</location>
        <topology evidence="5">Multi-pass membrane protein</topology>
    </subcellularLocation>
</comment>
<organism evidence="9 10">
    <name type="scientific">Ekhidna lutea</name>
    <dbReference type="NCBI Taxonomy" id="447679"/>
    <lineage>
        <taxon>Bacteria</taxon>
        <taxon>Pseudomonadati</taxon>
        <taxon>Bacteroidota</taxon>
        <taxon>Cytophagia</taxon>
        <taxon>Cytophagales</taxon>
        <taxon>Reichenbachiellaceae</taxon>
        <taxon>Ekhidna</taxon>
    </lineage>
</organism>
<feature type="transmembrane region" description="Helical" evidence="6">
    <location>
        <begin position="170"/>
        <end position="189"/>
    </location>
</feature>
<keyword evidence="2 5" id="KW-0812">Transmembrane</keyword>
<evidence type="ECO:0000256" key="5">
    <source>
        <dbReference type="RuleBase" id="RU000320"/>
    </source>
</evidence>
<feature type="transmembrane region" description="Helical" evidence="6">
    <location>
        <begin position="46"/>
        <end position="64"/>
    </location>
</feature>
<feature type="transmembrane region" description="Helical" evidence="6">
    <location>
        <begin position="20"/>
        <end position="39"/>
    </location>
</feature>
<dbReference type="Pfam" id="PF00662">
    <property type="entry name" value="Proton_antipo_N"/>
    <property type="match status" value="1"/>
</dbReference>
<dbReference type="NCBIfam" id="TIGR01974">
    <property type="entry name" value="NDH_I_L"/>
    <property type="match status" value="1"/>
</dbReference>
<reference evidence="9 10" key="1">
    <citation type="submission" date="2017-06" db="EMBL/GenBank/DDBJ databases">
        <authorList>
            <person name="Kim H.J."/>
            <person name="Triplett B.A."/>
        </authorList>
    </citation>
    <scope>NUCLEOTIDE SEQUENCE [LARGE SCALE GENOMIC DNA]</scope>
    <source>
        <strain evidence="9 10">DSM 19307</strain>
    </source>
</reference>
<dbReference type="Proteomes" id="UP000198393">
    <property type="component" value="Unassembled WGS sequence"/>
</dbReference>
<dbReference type="OrthoDB" id="9807568at2"/>
<keyword evidence="3 6" id="KW-1133">Transmembrane helix</keyword>
<feature type="transmembrane region" description="Helical" evidence="6">
    <location>
        <begin position="117"/>
        <end position="134"/>
    </location>
</feature>
<evidence type="ECO:0000256" key="1">
    <source>
        <dbReference type="ARBA" id="ARBA00004127"/>
    </source>
</evidence>
<keyword evidence="4 6" id="KW-0472">Membrane</keyword>
<evidence type="ECO:0000313" key="9">
    <source>
        <dbReference type="EMBL" id="SNS82206.1"/>
    </source>
</evidence>
<dbReference type="GO" id="GO:0008137">
    <property type="term" value="F:NADH dehydrogenase (ubiquinone) activity"/>
    <property type="evidence" value="ECO:0007669"/>
    <property type="project" value="InterPro"/>
</dbReference>
<proteinExistence type="predicted"/>
<protein>
    <submittedName>
        <fullName evidence="9">NADH dehydrogenase subunit L</fullName>
    </submittedName>
</protein>
<sequence>MDGVGTKWWPYKHKGSVNEVLIISLLFLPLAGGVFGMLFKNTSYSIGGIGLSFAASLLVIINSIEFNTAIQWLPDYSLGIKLDSTAAILICLVTLISLLVHTFSLEYMREDDGKHRYFAKLGLFTFSMIGLLLADHLILLFVFWELVGLTSYLLIGFWYKKDGIPASARLSFMVNRIADVALLAGILMINNSGSLNISELSGTWLFLPSILVAIGAFGKSAQLPFSGWLTKAMVGPTPVSALIHAATMVAAGVYLLFRVAPFMHESTLIIVALTGTFTALYGGLCALFQHDIKKVLAYSTISQLGYMVMGIGVGAGSASIFHLFTHAFFKAGLFLGAGAIIHYLHQVTKADAQDMRNMGGLKKALPWTYSTFLVCALALTGIPFFSGFMSKEGIIIAGWEWAEQIGAWAYIVPDVGLITAFLTALYVGRMVLLVFYSENRLEEKIVAFSENLSLKVPLIVLALGSFWFVFDWNPFAHESRLSGYWSSTPSHSSDSISLIVMILSTLLAISGLVLAYSFFKPGSNYEQSFSKLEVGKFKLAFNGFYLVALYQSIGRGFSRFSQFTFAVDQMVVDGFIHFVGVGSVVISKVIALIDRFMVDGPVNLCGHISAFVGKRVAGLSSRDIQTQLAWLLAGVILILSWILFF</sequence>
<dbReference type="GO" id="GO:0042773">
    <property type="term" value="P:ATP synthesis coupled electron transport"/>
    <property type="evidence" value="ECO:0007669"/>
    <property type="project" value="InterPro"/>
</dbReference>
<dbReference type="GO" id="GO:0012505">
    <property type="term" value="C:endomembrane system"/>
    <property type="evidence" value="ECO:0007669"/>
    <property type="project" value="UniProtKB-SubCell"/>
</dbReference>
<feature type="transmembrane region" description="Helical" evidence="6">
    <location>
        <begin position="456"/>
        <end position="475"/>
    </location>
</feature>
<feature type="transmembrane region" description="Helical" evidence="6">
    <location>
        <begin position="140"/>
        <end position="158"/>
    </location>
</feature>
<dbReference type="GO" id="GO:0003954">
    <property type="term" value="F:NADH dehydrogenase activity"/>
    <property type="evidence" value="ECO:0007669"/>
    <property type="project" value="TreeGrafter"/>
</dbReference>
<evidence type="ECO:0000259" key="8">
    <source>
        <dbReference type="Pfam" id="PF00662"/>
    </source>
</evidence>
<feature type="transmembrane region" description="Helical" evidence="6">
    <location>
        <begin position="408"/>
        <end position="435"/>
    </location>
</feature>
<accession>A0A239HLC4</accession>
<evidence type="ECO:0000259" key="7">
    <source>
        <dbReference type="Pfam" id="PF00361"/>
    </source>
</evidence>
<feature type="transmembrane region" description="Helical" evidence="6">
    <location>
        <begin position="366"/>
        <end position="388"/>
    </location>
</feature>
<dbReference type="InterPro" id="IPR003945">
    <property type="entry name" value="NU5C-like"/>
</dbReference>
<dbReference type="PANTHER" id="PTHR42829">
    <property type="entry name" value="NADH-UBIQUINONE OXIDOREDUCTASE CHAIN 5"/>
    <property type="match status" value="1"/>
</dbReference>
<feature type="transmembrane region" description="Helical" evidence="6">
    <location>
        <begin position="574"/>
        <end position="593"/>
    </location>
</feature>
<dbReference type="PRINTS" id="PR01434">
    <property type="entry name" value="NADHDHGNASE5"/>
</dbReference>
<dbReference type="InterPro" id="IPR018393">
    <property type="entry name" value="NADHpl_OxRdtase_5_subgr"/>
</dbReference>
<evidence type="ECO:0000256" key="6">
    <source>
        <dbReference type="SAM" id="Phobius"/>
    </source>
</evidence>
<keyword evidence="10" id="KW-1185">Reference proteome</keyword>
<evidence type="ECO:0000256" key="2">
    <source>
        <dbReference type="ARBA" id="ARBA00022692"/>
    </source>
</evidence>
<feature type="transmembrane region" description="Helical" evidence="6">
    <location>
        <begin position="84"/>
        <end position="105"/>
    </location>
</feature>
<feature type="transmembrane region" description="Helical" evidence="6">
    <location>
        <begin position="495"/>
        <end position="516"/>
    </location>
</feature>
<evidence type="ECO:0000313" key="10">
    <source>
        <dbReference type="Proteomes" id="UP000198393"/>
    </source>
</evidence>
<feature type="transmembrane region" description="Helical" evidence="6">
    <location>
        <begin position="327"/>
        <end position="345"/>
    </location>
</feature>
<feature type="transmembrane region" description="Helical" evidence="6">
    <location>
        <begin position="269"/>
        <end position="288"/>
    </location>
</feature>
<dbReference type="PANTHER" id="PTHR42829:SF2">
    <property type="entry name" value="NADH-UBIQUINONE OXIDOREDUCTASE CHAIN 5"/>
    <property type="match status" value="1"/>
</dbReference>
<dbReference type="EMBL" id="FZPD01000002">
    <property type="protein sequence ID" value="SNS82206.1"/>
    <property type="molecule type" value="Genomic_DNA"/>
</dbReference>